<evidence type="ECO:0008006" key="2">
    <source>
        <dbReference type="Google" id="ProtNLM"/>
    </source>
</evidence>
<gene>
    <name evidence="1" type="ORF">ENQ76_13685</name>
</gene>
<proteinExistence type="predicted"/>
<organism evidence="1">
    <name type="scientific">Schlesneria paludicola</name>
    <dbReference type="NCBI Taxonomy" id="360056"/>
    <lineage>
        <taxon>Bacteria</taxon>
        <taxon>Pseudomonadati</taxon>
        <taxon>Planctomycetota</taxon>
        <taxon>Planctomycetia</taxon>
        <taxon>Planctomycetales</taxon>
        <taxon>Planctomycetaceae</taxon>
        <taxon>Schlesneria</taxon>
    </lineage>
</organism>
<dbReference type="AlphaFoldDB" id="A0A7C2K2A6"/>
<dbReference type="EMBL" id="DSOK01000376">
    <property type="protein sequence ID" value="HEN16507.1"/>
    <property type="molecule type" value="Genomic_DNA"/>
</dbReference>
<name>A0A7C2K2A6_9PLAN</name>
<sequence length="115" mass="12834">MPTIRAEAVAEVLWELKKLEKLATFSAVAERAGFKAGPGGKNIETCLEAVKREWPHLQWWRAVKDDGRVPAECDQASLLAENGYSLEPAAGRKTILQVVDLETHLYSWTFEPEPA</sequence>
<accession>A0A7C2K2A6</accession>
<evidence type="ECO:0000313" key="1">
    <source>
        <dbReference type="EMBL" id="HEN16507.1"/>
    </source>
</evidence>
<comment type="caution">
    <text evidence="1">The sequence shown here is derived from an EMBL/GenBank/DDBJ whole genome shotgun (WGS) entry which is preliminary data.</text>
</comment>
<protein>
    <recommendedName>
        <fullName evidence="2">Methylated-DNA-[protein]-cysteine S-methyltransferase DNA binding domain-containing protein</fullName>
    </recommendedName>
</protein>
<reference evidence="1" key="1">
    <citation type="journal article" date="2020" name="mSystems">
        <title>Genome- and Community-Level Interaction Insights into Carbon Utilization and Element Cycling Functions of Hydrothermarchaeota in Hydrothermal Sediment.</title>
        <authorList>
            <person name="Zhou Z."/>
            <person name="Liu Y."/>
            <person name="Xu W."/>
            <person name="Pan J."/>
            <person name="Luo Z.H."/>
            <person name="Li M."/>
        </authorList>
    </citation>
    <scope>NUCLEOTIDE SEQUENCE [LARGE SCALE GENOMIC DNA]</scope>
    <source>
        <strain evidence="1">SpSt-339</strain>
    </source>
</reference>